<accession>A0A396GZV5</accession>
<name>A0A396GZV5_MEDTR</name>
<organism evidence="3 4">
    <name type="scientific">Medicago truncatula</name>
    <name type="common">Barrel medic</name>
    <name type="synonym">Medicago tribuloides</name>
    <dbReference type="NCBI Taxonomy" id="3880"/>
    <lineage>
        <taxon>Eukaryota</taxon>
        <taxon>Viridiplantae</taxon>
        <taxon>Streptophyta</taxon>
        <taxon>Embryophyta</taxon>
        <taxon>Tracheophyta</taxon>
        <taxon>Spermatophyta</taxon>
        <taxon>Magnoliopsida</taxon>
        <taxon>eudicotyledons</taxon>
        <taxon>Gunneridae</taxon>
        <taxon>Pentapetalae</taxon>
        <taxon>rosids</taxon>
        <taxon>fabids</taxon>
        <taxon>Fabales</taxon>
        <taxon>Fabaceae</taxon>
        <taxon>Papilionoideae</taxon>
        <taxon>50 kb inversion clade</taxon>
        <taxon>NPAAA clade</taxon>
        <taxon>Hologalegina</taxon>
        <taxon>IRL clade</taxon>
        <taxon>Trifolieae</taxon>
        <taxon>Medicago</taxon>
    </lineage>
</organism>
<evidence type="ECO:0000313" key="3">
    <source>
        <dbReference type="EMBL" id="RHN45751.1"/>
    </source>
</evidence>
<evidence type="ECO:0000313" key="4">
    <source>
        <dbReference type="Proteomes" id="UP000265566"/>
    </source>
</evidence>
<evidence type="ECO:0000256" key="1">
    <source>
        <dbReference type="SAM" id="MobiDB-lite"/>
    </source>
</evidence>
<feature type="region of interest" description="Disordered" evidence="1">
    <location>
        <begin position="79"/>
        <end position="98"/>
    </location>
</feature>
<comment type="caution">
    <text evidence="3">The sequence shown here is derived from an EMBL/GenBank/DDBJ whole genome shotgun (WGS) entry which is preliminary data.</text>
</comment>
<keyword evidence="2" id="KW-0732">Signal</keyword>
<proteinExistence type="predicted"/>
<dbReference type="AlphaFoldDB" id="A0A396GZV5"/>
<reference evidence="4" key="1">
    <citation type="journal article" date="2018" name="Nat. Plants">
        <title>Whole-genome landscape of Medicago truncatula symbiotic genes.</title>
        <authorList>
            <person name="Pecrix Y."/>
            <person name="Staton S.E."/>
            <person name="Sallet E."/>
            <person name="Lelandais-Briere C."/>
            <person name="Moreau S."/>
            <person name="Carrere S."/>
            <person name="Blein T."/>
            <person name="Jardinaud M.F."/>
            <person name="Latrasse D."/>
            <person name="Zouine M."/>
            <person name="Zahm M."/>
            <person name="Kreplak J."/>
            <person name="Mayjonade B."/>
            <person name="Satge C."/>
            <person name="Perez M."/>
            <person name="Cauet S."/>
            <person name="Marande W."/>
            <person name="Chantry-Darmon C."/>
            <person name="Lopez-Roques C."/>
            <person name="Bouchez O."/>
            <person name="Berard A."/>
            <person name="Debelle F."/>
            <person name="Munos S."/>
            <person name="Bendahmane A."/>
            <person name="Berges H."/>
            <person name="Niebel A."/>
            <person name="Buitink J."/>
            <person name="Frugier F."/>
            <person name="Benhamed M."/>
            <person name="Crespi M."/>
            <person name="Gouzy J."/>
            <person name="Gamas P."/>
        </authorList>
    </citation>
    <scope>NUCLEOTIDE SEQUENCE [LARGE SCALE GENOMIC DNA]</scope>
    <source>
        <strain evidence="4">cv. Jemalong A17</strain>
    </source>
</reference>
<dbReference type="EMBL" id="PSQE01000007">
    <property type="protein sequence ID" value="RHN45751.1"/>
    <property type="molecule type" value="Genomic_DNA"/>
</dbReference>
<gene>
    <name evidence="3" type="ORF">MtrunA17_Chr7g0234751</name>
</gene>
<feature type="chain" id="PRO_5017473185" description="Transmembrane protein" evidence="2">
    <location>
        <begin position="24"/>
        <end position="98"/>
    </location>
</feature>
<dbReference type="Proteomes" id="UP000265566">
    <property type="component" value="Chromosome 7"/>
</dbReference>
<evidence type="ECO:0008006" key="5">
    <source>
        <dbReference type="Google" id="ProtNLM"/>
    </source>
</evidence>
<protein>
    <recommendedName>
        <fullName evidence="5">Transmembrane protein</fullName>
    </recommendedName>
</protein>
<sequence>MLRYVFDFWVVLCFILCSMRVMLKKEEKDEEKEENNYYVFMRKRLIWVSNLIIRTRKGEKKNRKKIRYDGSLEYTMDQESNGYNHIKNTRHQKTDGDN</sequence>
<dbReference type="Gramene" id="rna40143">
    <property type="protein sequence ID" value="RHN45751.1"/>
    <property type="gene ID" value="gene40143"/>
</dbReference>
<evidence type="ECO:0000256" key="2">
    <source>
        <dbReference type="SAM" id="SignalP"/>
    </source>
</evidence>
<feature type="signal peptide" evidence="2">
    <location>
        <begin position="1"/>
        <end position="23"/>
    </location>
</feature>